<comment type="similarity">
    <text evidence="1">Belongs to the NAD(P)-dependent epimerase/dehydratase family. SDR39U1 subfamily.</text>
</comment>
<dbReference type="RefSeq" id="WP_088620607.1">
    <property type="nucleotide sequence ID" value="NZ_CP022129.1"/>
</dbReference>
<proteinExistence type="inferred from homology"/>
<evidence type="ECO:0000256" key="1">
    <source>
        <dbReference type="ARBA" id="ARBA00009353"/>
    </source>
</evidence>
<evidence type="ECO:0000313" key="4">
    <source>
        <dbReference type="EMBL" id="ASF47737.1"/>
    </source>
</evidence>
<feature type="domain" description="NAD-dependent epimerase/dehydratase" evidence="2">
    <location>
        <begin position="3"/>
        <end position="204"/>
    </location>
</feature>
<dbReference type="KEGG" id="mpsy:CEK71_17620"/>
<name>A0A1Z4C2H3_9GAMM</name>
<dbReference type="Pfam" id="PF01370">
    <property type="entry name" value="Epimerase"/>
    <property type="match status" value="1"/>
</dbReference>
<dbReference type="NCBIfam" id="TIGR01777">
    <property type="entry name" value="yfcH"/>
    <property type="match status" value="1"/>
</dbReference>
<dbReference type="PANTHER" id="PTHR11092:SF0">
    <property type="entry name" value="EPIMERASE FAMILY PROTEIN SDR39U1"/>
    <property type="match status" value="1"/>
</dbReference>
<keyword evidence="5" id="KW-1185">Reference proteome</keyword>
<dbReference type="SUPFAM" id="SSF51735">
    <property type="entry name" value="NAD(P)-binding Rossmann-fold domains"/>
    <property type="match status" value="1"/>
</dbReference>
<accession>A0A1Z4C2H3</accession>
<gene>
    <name evidence="4" type="ORF">CEK71_17620</name>
</gene>
<evidence type="ECO:0000259" key="3">
    <source>
        <dbReference type="Pfam" id="PF08338"/>
    </source>
</evidence>
<dbReference type="InterPro" id="IPR036291">
    <property type="entry name" value="NAD(P)-bd_dom_sf"/>
</dbReference>
<dbReference type="AlphaFoldDB" id="A0A1Z4C2H3"/>
<protein>
    <submittedName>
        <fullName evidence="4">TIGR01777 family protein</fullName>
    </submittedName>
</protein>
<dbReference type="PANTHER" id="PTHR11092">
    <property type="entry name" value="SUGAR NUCLEOTIDE EPIMERASE RELATED"/>
    <property type="match status" value="1"/>
</dbReference>
<feature type="domain" description="DUF1731" evidence="3">
    <location>
        <begin position="251"/>
        <end position="295"/>
    </location>
</feature>
<dbReference type="Gene3D" id="3.40.50.720">
    <property type="entry name" value="NAD(P)-binding Rossmann-like Domain"/>
    <property type="match status" value="1"/>
</dbReference>
<organism evidence="4 5">
    <name type="scientific">Methylovulum psychrotolerans</name>
    <dbReference type="NCBI Taxonomy" id="1704499"/>
    <lineage>
        <taxon>Bacteria</taxon>
        <taxon>Pseudomonadati</taxon>
        <taxon>Pseudomonadota</taxon>
        <taxon>Gammaproteobacteria</taxon>
        <taxon>Methylococcales</taxon>
        <taxon>Methylococcaceae</taxon>
        <taxon>Methylovulum</taxon>
    </lineage>
</organism>
<evidence type="ECO:0000313" key="5">
    <source>
        <dbReference type="Proteomes" id="UP000197019"/>
    </source>
</evidence>
<dbReference type="Pfam" id="PF08338">
    <property type="entry name" value="DUF1731"/>
    <property type="match status" value="1"/>
</dbReference>
<dbReference type="InterPro" id="IPR001509">
    <property type="entry name" value="Epimerase_deHydtase"/>
</dbReference>
<evidence type="ECO:0000259" key="2">
    <source>
        <dbReference type="Pfam" id="PF01370"/>
    </source>
</evidence>
<reference evidence="4 5" key="1">
    <citation type="submission" date="2017-06" db="EMBL/GenBank/DDBJ databases">
        <title>Genome Sequencing of the methanotroph Methylovulum psychrotolerants str. HV10-M2 isolated from a high-altitude environment.</title>
        <authorList>
            <person name="Mateos-Rivera A."/>
        </authorList>
    </citation>
    <scope>NUCLEOTIDE SEQUENCE [LARGE SCALE GENOMIC DNA]</scope>
    <source>
        <strain evidence="4 5">HV10_M2</strain>
    </source>
</reference>
<dbReference type="EMBL" id="CP022129">
    <property type="protein sequence ID" value="ASF47737.1"/>
    <property type="molecule type" value="Genomic_DNA"/>
</dbReference>
<dbReference type="InterPro" id="IPR010099">
    <property type="entry name" value="SDR39U1"/>
</dbReference>
<dbReference type="CDD" id="cd05242">
    <property type="entry name" value="SDR_a8"/>
    <property type="match status" value="1"/>
</dbReference>
<dbReference type="InterPro" id="IPR013549">
    <property type="entry name" value="DUF1731"/>
</dbReference>
<sequence length="300" mass="32832">MDILLTGGTGFLGSALARNLYDQNNTVTILTRNPQSVRQIGRPGLKVLDDMANINADSSYQAVINLAGAPIFAGRWTPAQKQLIRSSRIGLTERLLDALARMPTPPQVLVSGSAIGYYGCQGDTSLTEYSAVHEDFSQQLCHDWEQAARQAEAQGTRVCLIRTGLVVGAGSGFLQRMLLPFRFGLGGRLGNGQQWMSWIHLQDWLGIAQTLLYDTTLHGPYNATAPHPVTNREFTRTLAACLHRPALLTLPASLLKLGLGEMSELLLGGQNVLPQRLLEHGYSFRYPLLSDALQEVLSHE</sequence>
<dbReference type="OrthoDB" id="9801773at2"/>
<dbReference type="Proteomes" id="UP000197019">
    <property type="component" value="Chromosome"/>
</dbReference>